<dbReference type="Proteomes" id="UP001378960">
    <property type="component" value="Unassembled WGS sequence"/>
</dbReference>
<evidence type="ECO:0000313" key="1">
    <source>
        <dbReference type="EMBL" id="GMM43929.1"/>
    </source>
</evidence>
<proteinExistence type="predicted"/>
<evidence type="ECO:0000313" key="2">
    <source>
        <dbReference type="Proteomes" id="UP001378960"/>
    </source>
</evidence>
<dbReference type="AlphaFoldDB" id="A0AAV5QXL4"/>
<gene>
    <name evidence="1" type="ORF">DAPK24_005040</name>
</gene>
<accession>A0AAV5QXL4</accession>
<sequence length="64" mass="7488">MKEIYLLKLVLPVLRKFSKLTPLILSSIKVWKRLPGISGEFMHRVLQTLINLPSPYLLAFTMYK</sequence>
<organism evidence="1 2">
    <name type="scientific">Pichia kluyveri</name>
    <name type="common">Yeast</name>
    <dbReference type="NCBI Taxonomy" id="36015"/>
    <lineage>
        <taxon>Eukaryota</taxon>
        <taxon>Fungi</taxon>
        <taxon>Dikarya</taxon>
        <taxon>Ascomycota</taxon>
        <taxon>Saccharomycotina</taxon>
        <taxon>Pichiomycetes</taxon>
        <taxon>Pichiales</taxon>
        <taxon>Pichiaceae</taxon>
        <taxon>Pichia</taxon>
    </lineage>
</organism>
<keyword evidence="2" id="KW-1185">Reference proteome</keyword>
<dbReference type="EMBL" id="BTGB01000001">
    <property type="protein sequence ID" value="GMM43929.1"/>
    <property type="molecule type" value="Genomic_DNA"/>
</dbReference>
<reference evidence="1 2" key="1">
    <citation type="journal article" date="2023" name="Elife">
        <title>Identification of key yeast species and microbe-microbe interactions impacting larval growth of Drosophila in the wild.</title>
        <authorList>
            <person name="Mure A."/>
            <person name="Sugiura Y."/>
            <person name="Maeda R."/>
            <person name="Honda K."/>
            <person name="Sakurai N."/>
            <person name="Takahashi Y."/>
            <person name="Watada M."/>
            <person name="Katoh T."/>
            <person name="Gotoh A."/>
            <person name="Gotoh Y."/>
            <person name="Taniguchi I."/>
            <person name="Nakamura K."/>
            <person name="Hayashi T."/>
            <person name="Katayama T."/>
            <person name="Uemura T."/>
            <person name="Hattori Y."/>
        </authorList>
    </citation>
    <scope>NUCLEOTIDE SEQUENCE [LARGE SCALE GENOMIC DNA]</scope>
    <source>
        <strain evidence="1 2">PK-24</strain>
    </source>
</reference>
<comment type="caution">
    <text evidence="1">The sequence shown here is derived from an EMBL/GenBank/DDBJ whole genome shotgun (WGS) entry which is preliminary data.</text>
</comment>
<protein>
    <submittedName>
        <fullName evidence="1">Uncharacterized protein</fullName>
    </submittedName>
</protein>
<name>A0AAV5QXL4_PICKL</name>